<evidence type="ECO:0000313" key="2">
    <source>
        <dbReference type="Proteomes" id="UP001172159"/>
    </source>
</evidence>
<dbReference type="Gene3D" id="1.20.5.170">
    <property type="match status" value="1"/>
</dbReference>
<sequence>METELGKQESAKQKEARVLAWVESVLQQEGKSRHAETAMEKRVAGLESRVTELGTQTVTDEKMTELEYKIQELQAQLSKNPGAVKNGMAELVPLLEDMRDQLSKAQSTEAKSSWLNWRTVLACATVYAVGKSLP</sequence>
<proteinExistence type="predicted"/>
<accession>A0AA40BMK4</accession>
<organism evidence="1 2">
    <name type="scientific">Apiosordaria backusii</name>
    <dbReference type="NCBI Taxonomy" id="314023"/>
    <lineage>
        <taxon>Eukaryota</taxon>
        <taxon>Fungi</taxon>
        <taxon>Dikarya</taxon>
        <taxon>Ascomycota</taxon>
        <taxon>Pezizomycotina</taxon>
        <taxon>Sordariomycetes</taxon>
        <taxon>Sordariomycetidae</taxon>
        <taxon>Sordariales</taxon>
        <taxon>Lasiosphaeriaceae</taxon>
        <taxon>Apiosordaria</taxon>
    </lineage>
</organism>
<dbReference type="AlphaFoldDB" id="A0AA40BMK4"/>
<keyword evidence="2" id="KW-1185">Reference proteome</keyword>
<reference evidence="1" key="1">
    <citation type="submission" date="2023-06" db="EMBL/GenBank/DDBJ databases">
        <title>Genome-scale phylogeny and comparative genomics of the fungal order Sordariales.</title>
        <authorList>
            <consortium name="Lawrence Berkeley National Laboratory"/>
            <person name="Hensen N."/>
            <person name="Bonometti L."/>
            <person name="Westerberg I."/>
            <person name="Brannstrom I.O."/>
            <person name="Guillou S."/>
            <person name="Cros-Aarteil S."/>
            <person name="Calhoun S."/>
            <person name="Haridas S."/>
            <person name="Kuo A."/>
            <person name="Mondo S."/>
            <person name="Pangilinan J."/>
            <person name="Riley R."/>
            <person name="Labutti K."/>
            <person name="Andreopoulos B."/>
            <person name="Lipzen A."/>
            <person name="Chen C."/>
            <person name="Yanf M."/>
            <person name="Daum C."/>
            <person name="Ng V."/>
            <person name="Clum A."/>
            <person name="Steindorff A."/>
            <person name="Ohm R."/>
            <person name="Martin F."/>
            <person name="Silar P."/>
            <person name="Natvig D."/>
            <person name="Lalanne C."/>
            <person name="Gautier V."/>
            <person name="Ament-Velasquez S.L."/>
            <person name="Kruys A."/>
            <person name="Hutchinson M.I."/>
            <person name="Powell A.J."/>
            <person name="Barry K."/>
            <person name="Miller A.N."/>
            <person name="Grigoriev I.V."/>
            <person name="Debuchy R."/>
            <person name="Gladieux P."/>
            <person name="Thoren M.H."/>
            <person name="Johannesson H."/>
        </authorList>
    </citation>
    <scope>NUCLEOTIDE SEQUENCE</scope>
    <source>
        <strain evidence="1">CBS 540.89</strain>
    </source>
</reference>
<name>A0AA40BMK4_9PEZI</name>
<protein>
    <submittedName>
        <fullName evidence="1">Uncharacterized protein</fullName>
    </submittedName>
</protein>
<comment type="caution">
    <text evidence="1">The sequence shown here is derived from an EMBL/GenBank/DDBJ whole genome shotgun (WGS) entry which is preliminary data.</text>
</comment>
<dbReference type="EMBL" id="JAUKTV010000005">
    <property type="protein sequence ID" value="KAK0736901.1"/>
    <property type="molecule type" value="Genomic_DNA"/>
</dbReference>
<dbReference type="Proteomes" id="UP001172159">
    <property type="component" value="Unassembled WGS sequence"/>
</dbReference>
<gene>
    <name evidence="1" type="ORF">B0T21DRAFT_363993</name>
</gene>
<evidence type="ECO:0000313" key="1">
    <source>
        <dbReference type="EMBL" id="KAK0736901.1"/>
    </source>
</evidence>